<gene>
    <name evidence="7" type="ORF">OW763_08050</name>
</gene>
<feature type="transmembrane region" description="Helical" evidence="5">
    <location>
        <begin position="331"/>
        <end position="351"/>
    </location>
</feature>
<evidence type="ECO:0000256" key="5">
    <source>
        <dbReference type="SAM" id="Phobius"/>
    </source>
</evidence>
<feature type="transmembrane region" description="Helical" evidence="5">
    <location>
        <begin position="270"/>
        <end position="290"/>
    </location>
</feature>
<dbReference type="Gene3D" id="1.20.1530.20">
    <property type="match status" value="1"/>
</dbReference>
<feature type="transmembrane region" description="Helical" evidence="5">
    <location>
        <begin position="115"/>
        <end position="134"/>
    </location>
</feature>
<comment type="caution">
    <text evidence="7">The sequence shown here is derived from an EMBL/GenBank/DDBJ whole genome shotgun (WGS) entry which is preliminary data.</text>
</comment>
<feature type="transmembrane region" description="Helical" evidence="5">
    <location>
        <begin position="240"/>
        <end position="258"/>
    </location>
</feature>
<organism evidence="7 8">
    <name type="scientific">Clostridium aestuarii</name>
    <dbReference type="NCBI Taxonomy" id="338193"/>
    <lineage>
        <taxon>Bacteria</taxon>
        <taxon>Bacillati</taxon>
        <taxon>Bacillota</taxon>
        <taxon>Clostridia</taxon>
        <taxon>Eubacteriales</taxon>
        <taxon>Clostridiaceae</taxon>
        <taxon>Clostridium</taxon>
    </lineage>
</organism>
<feature type="domain" description="Cation/H+ exchanger transmembrane" evidence="6">
    <location>
        <begin position="9"/>
        <end position="375"/>
    </location>
</feature>
<dbReference type="Pfam" id="PF00999">
    <property type="entry name" value="Na_H_Exchanger"/>
    <property type="match status" value="1"/>
</dbReference>
<dbReference type="PANTHER" id="PTHR31102">
    <property type="match status" value="1"/>
</dbReference>
<evidence type="ECO:0000313" key="8">
    <source>
        <dbReference type="Proteomes" id="UP001078443"/>
    </source>
</evidence>
<keyword evidence="3 5" id="KW-1133">Transmembrane helix</keyword>
<dbReference type="PANTHER" id="PTHR31102:SF1">
    <property type="entry name" value="CATION_H+ EXCHANGER DOMAIN-CONTAINING PROTEIN"/>
    <property type="match status" value="1"/>
</dbReference>
<sequence length="397" mass="42103">MIKSIMLILLLGFLFSKMFEKIKLPGLLGMILVGILIGPYGLNYLDSGFLKISSEIRTLALIIILLRAGLGLDKEILKKVGKTAIKMSMIPCLCEGFLITFTASKMLNLPIIEAGMLGFIIAAVSPAVVVPSMLELKESGLGMDKGIPIIILAGSSIDDVFAITLFTAFLGMANNINKSVGVQIAHIPVEIIGGIILGLLVGIILHKVFQSLKLKELEQLAILFGTALIVKLIGDKIGVAGLLSIMTMGFVLLQRSCNIAVKLEKKLNKMWFFAQIFLFVLIGAAVNTQVALDAGALGLIVIVVGLIGRTIGVIISLIGSDLNFKEKLFCAIAYSPKATVQAAIGGVPLVAGISSGSVILAIAVLAILFTAPLGLIGIKTFAPRLLKKEEDIIEKTV</sequence>
<keyword evidence="4 5" id="KW-0472">Membrane</keyword>
<dbReference type="InterPro" id="IPR006153">
    <property type="entry name" value="Cation/H_exchanger_TM"/>
</dbReference>
<keyword evidence="2 5" id="KW-0812">Transmembrane</keyword>
<keyword evidence="8" id="KW-1185">Reference proteome</keyword>
<protein>
    <submittedName>
        <fullName evidence="7">Cation:proton antiporter</fullName>
    </submittedName>
</protein>
<evidence type="ECO:0000259" key="6">
    <source>
        <dbReference type="Pfam" id="PF00999"/>
    </source>
</evidence>
<name>A0ABT4CZ98_9CLOT</name>
<comment type="subcellular location">
    <subcellularLocation>
        <location evidence="1">Membrane</location>
        <topology evidence="1">Multi-pass membrane protein</topology>
    </subcellularLocation>
</comment>
<feature type="transmembrane region" description="Helical" evidence="5">
    <location>
        <begin position="357"/>
        <end position="378"/>
    </location>
</feature>
<evidence type="ECO:0000256" key="3">
    <source>
        <dbReference type="ARBA" id="ARBA00022989"/>
    </source>
</evidence>
<proteinExistence type="predicted"/>
<evidence type="ECO:0000313" key="7">
    <source>
        <dbReference type="EMBL" id="MCY6484307.1"/>
    </source>
</evidence>
<reference evidence="7" key="1">
    <citation type="submission" date="2022-12" db="EMBL/GenBank/DDBJ databases">
        <authorList>
            <person name="Wang J."/>
        </authorList>
    </citation>
    <scope>NUCLEOTIDE SEQUENCE</scope>
    <source>
        <strain evidence="7">HY-45-18</strain>
    </source>
</reference>
<evidence type="ECO:0000256" key="2">
    <source>
        <dbReference type="ARBA" id="ARBA00022692"/>
    </source>
</evidence>
<evidence type="ECO:0000256" key="1">
    <source>
        <dbReference type="ARBA" id="ARBA00004141"/>
    </source>
</evidence>
<accession>A0ABT4CZ98</accession>
<dbReference type="EMBL" id="JAPQER010000002">
    <property type="protein sequence ID" value="MCY6484307.1"/>
    <property type="molecule type" value="Genomic_DNA"/>
</dbReference>
<dbReference type="InterPro" id="IPR038770">
    <property type="entry name" value="Na+/solute_symporter_sf"/>
</dbReference>
<dbReference type="RefSeq" id="WP_268040579.1">
    <property type="nucleotide sequence ID" value="NZ_JAPQER010000002.1"/>
</dbReference>
<feature type="transmembrane region" description="Helical" evidence="5">
    <location>
        <begin position="184"/>
        <end position="205"/>
    </location>
</feature>
<dbReference type="InterPro" id="IPR051843">
    <property type="entry name" value="CPA1_transporter"/>
</dbReference>
<feature type="transmembrane region" description="Helical" evidence="5">
    <location>
        <begin position="296"/>
        <end position="319"/>
    </location>
</feature>
<dbReference type="Proteomes" id="UP001078443">
    <property type="component" value="Unassembled WGS sequence"/>
</dbReference>
<feature type="transmembrane region" description="Helical" evidence="5">
    <location>
        <begin position="146"/>
        <end position="172"/>
    </location>
</feature>
<feature type="transmembrane region" description="Helical" evidence="5">
    <location>
        <begin position="24"/>
        <end position="42"/>
    </location>
</feature>
<evidence type="ECO:0000256" key="4">
    <source>
        <dbReference type="ARBA" id="ARBA00023136"/>
    </source>
</evidence>